<dbReference type="Pfam" id="PF09907">
    <property type="entry name" value="HigB_toxin"/>
    <property type="match status" value="1"/>
</dbReference>
<proteinExistence type="predicted"/>
<gene>
    <name evidence="1" type="ORF">KME25_32945</name>
</gene>
<evidence type="ECO:0000313" key="2">
    <source>
        <dbReference type="Proteomes" id="UP000753908"/>
    </source>
</evidence>
<dbReference type="InterPro" id="IPR018669">
    <property type="entry name" value="Toxin_HigB"/>
</dbReference>
<accession>A0A951PTZ7</accession>
<organism evidence="1 2">
    <name type="scientific">Symplocastrum torsivum CPER-KK1</name>
    <dbReference type="NCBI Taxonomy" id="450513"/>
    <lineage>
        <taxon>Bacteria</taxon>
        <taxon>Bacillati</taxon>
        <taxon>Cyanobacteriota</taxon>
        <taxon>Cyanophyceae</taxon>
        <taxon>Oscillatoriophycideae</taxon>
        <taxon>Oscillatoriales</taxon>
        <taxon>Microcoleaceae</taxon>
        <taxon>Symplocastrum</taxon>
    </lineage>
</organism>
<comment type="caution">
    <text evidence="1">The sequence shown here is derived from an EMBL/GenBank/DDBJ whole genome shotgun (WGS) entry which is preliminary data.</text>
</comment>
<sequence>MHIISTSKLKKFWEKHPSSKTSLQLWCKVAETTDWQNIVEVKEVFSSADQVGNFIIFNIGGNKYRLITFIDYKYKKIFIRNILTHAEYDEEAWKKDTWY</sequence>
<dbReference type="Proteomes" id="UP000753908">
    <property type="component" value="Unassembled WGS sequence"/>
</dbReference>
<dbReference type="GO" id="GO:0110001">
    <property type="term" value="C:toxin-antitoxin complex"/>
    <property type="evidence" value="ECO:0007669"/>
    <property type="project" value="InterPro"/>
</dbReference>
<reference evidence="1" key="2">
    <citation type="journal article" date="2022" name="Microbiol. Resour. Announc.">
        <title>Metagenome Sequencing to Explore Phylogenomics of Terrestrial Cyanobacteria.</title>
        <authorList>
            <person name="Ward R.D."/>
            <person name="Stajich J.E."/>
            <person name="Johansen J.R."/>
            <person name="Huntemann M."/>
            <person name="Clum A."/>
            <person name="Foster B."/>
            <person name="Foster B."/>
            <person name="Roux S."/>
            <person name="Palaniappan K."/>
            <person name="Varghese N."/>
            <person name="Mukherjee S."/>
            <person name="Reddy T.B.K."/>
            <person name="Daum C."/>
            <person name="Copeland A."/>
            <person name="Chen I.A."/>
            <person name="Ivanova N.N."/>
            <person name="Kyrpides N.C."/>
            <person name="Shapiro N."/>
            <person name="Eloe-Fadrosh E.A."/>
            <person name="Pietrasiak N."/>
        </authorList>
    </citation>
    <scope>NUCLEOTIDE SEQUENCE</scope>
    <source>
        <strain evidence="1">CPER-KK1</strain>
    </source>
</reference>
<dbReference type="AlphaFoldDB" id="A0A951PTZ7"/>
<protein>
    <submittedName>
        <fullName evidence="1">Type II toxin-antitoxin system HigB family toxin</fullName>
    </submittedName>
</protein>
<reference evidence="1" key="1">
    <citation type="submission" date="2021-05" db="EMBL/GenBank/DDBJ databases">
        <authorList>
            <person name="Pietrasiak N."/>
            <person name="Ward R."/>
            <person name="Stajich J.E."/>
            <person name="Kurbessoian T."/>
        </authorList>
    </citation>
    <scope>NUCLEOTIDE SEQUENCE</scope>
    <source>
        <strain evidence="1">CPER-KK1</strain>
    </source>
</reference>
<dbReference type="GO" id="GO:0003723">
    <property type="term" value="F:RNA binding"/>
    <property type="evidence" value="ECO:0007669"/>
    <property type="project" value="InterPro"/>
</dbReference>
<dbReference type="EMBL" id="JAHHIF010000085">
    <property type="protein sequence ID" value="MBW4549176.1"/>
    <property type="molecule type" value="Genomic_DNA"/>
</dbReference>
<evidence type="ECO:0000313" key="1">
    <source>
        <dbReference type="EMBL" id="MBW4549176.1"/>
    </source>
</evidence>
<name>A0A951PTZ7_9CYAN</name>
<dbReference type="GO" id="GO:0004519">
    <property type="term" value="F:endonuclease activity"/>
    <property type="evidence" value="ECO:0007669"/>
    <property type="project" value="InterPro"/>
</dbReference>